<keyword evidence="1" id="KW-0813">Transport</keyword>
<dbReference type="GO" id="GO:0020037">
    <property type="term" value="F:heme binding"/>
    <property type="evidence" value="ECO:0007669"/>
    <property type="project" value="InterPro"/>
</dbReference>
<dbReference type="PANTHER" id="PTHR33751">
    <property type="entry name" value="CBB3-TYPE CYTOCHROME C OXIDASE SUBUNIT FIXP"/>
    <property type="match status" value="1"/>
</dbReference>
<evidence type="ECO:0000259" key="8">
    <source>
        <dbReference type="PROSITE" id="PS51007"/>
    </source>
</evidence>
<organism evidence="9 10">
    <name type="scientific">Limnobacter thiooxidans</name>
    <dbReference type="NCBI Taxonomy" id="131080"/>
    <lineage>
        <taxon>Bacteria</taxon>
        <taxon>Pseudomonadati</taxon>
        <taxon>Pseudomonadota</taxon>
        <taxon>Betaproteobacteria</taxon>
        <taxon>Burkholderiales</taxon>
        <taxon>Burkholderiaceae</taxon>
        <taxon>Limnobacter</taxon>
    </lineage>
</organism>
<dbReference type="AlphaFoldDB" id="A0AA86J7J3"/>
<dbReference type="GO" id="GO:0046872">
    <property type="term" value="F:metal ion binding"/>
    <property type="evidence" value="ECO:0007669"/>
    <property type="project" value="UniProtKB-KW"/>
</dbReference>
<keyword evidence="3 6" id="KW-0479">Metal-binding</keyword>
<dbReference type="Gene3D" id="1.10.760.10">
    <property type="entry name" value="Cytochrome c-like domain"/>
    <property type="match status" value="1"/>
</dbReference>
<dbReference type="Pfam" id="PF00034">
    <property type="entry name" value="Cytochrom_C"/>
    <property type="match status" value="1"/>
</dbReference>
<evidence type="ECO:0000256" key="4">
    <source>
        <dbReference type="ARBA" id="ARBA00022982"/>
    </source>
</evidence>
<dbReference type="GO" id="GO:0009055">
    <property type="term" value="F:electron transfer activity"/>
    <property type="evidence" value="ECO:0007669"/>
    <property type="project" value="InterPro"/>
</dbReference>
<evidence type="ECO:0000256" key="3">
    <source>
        <dbReference type="ARBA" id="ARBA00022723"/>
    </source>
</evidence>
<accession>A0AA86J7J3</accession>
<proteinExistence type="predicted"/>
<evidence type="ECO:0000256" key="1">
    <source>
        <dbReference type="ARBA" id="ARBA00022448"/>
    </source>
</evidence>
<evidence type="ECO:0000256" key="7">
    <source>
        <dbReference type="SAM" id="SignalP"/>
    </source>
</evidence>
<protein>
    <submittedName>
        <fullName evidence="9">Cytochrome c</fullName>
    </submittedName>
</protein>
<dbReference type="InterPro" id="IPR050597">
    <property type="entry name" value="Cytochrome_c_Oxidase_Subunit"/>
</dbReference>
<keyword evidence="5 6" id="KW-0408">Iron</keyword>
<keyword evidence="7" id="KW-0732">Signal</keyword>
<keyword evidence="10" id="KW-1185">Reference proteome</keyword>
<reference evidence="9 10" key="1">
    <citation type="submission" date="2023-10" db="EMBL/GenBank/DDBJ databases">
        <title>Complete Genome Sequence of Limnobacter thiooxidans CS-K2T, Isolated from freshwater lake sediments in Bavaria, Germany.</title>
        <authorList>
            <person name="Naruki M."/>
            <person name="Watanabe A."/>
            <person name="Warashina T."/>
            <person name="Morita T."/>
            <person name="Arakawa K."/>
        </authorList>
    </citation>
    <scope>NUCLEOTIDE SEQUENCE [LARGE SCALE GENOMIC DNA]</scope>
    <source>
        <strain evidence="9 10">CS-K2</strain>
    </source>
</reference>
<dbReference type="SUPFAM" id="SSF46626">
    <property type="entry name" value="Cytochrome c"/>
    <property type="match status" value="1"/>
</dbReference>
<dbReference type="InterPro" id="IPR009056">
    <property type="entry name" value="Cyt_c-like_dom"/>
</dbReference>
<keyword evidence="2 6" id="KW-0349">Heme</keyword>
<evidence type="ECO:0000256" key="5">
    <source>
        <dbReference type="ARBA" id="ARBA00023004"/>
    </source>
</evidence>
<dbReference type="PROSITE" id="PS51007">
    <property type="entry name" value="CYTC"/>
    <property type="match status" value="1"/>
</dbReference>
<evidence type="ECO:0000313" key="10">
    <source>
        <dbReference type="Proteomes" id="UP001329151"/>
    </source>
</evidence>
<feature type="signal peptide" evidence="7">
    <location>
        <begin position="1"/>
        <end position="28"/>
    </location>
</feature>
<name>A0AA86J7J3_9BURK</name>
<evidence type="ECO:0000256" key="2">
    <source>
        <dbReference type="ARBA" id="ARBA00022617"/>
    </source>
</evidence>
<feature type="domain" description="Cytochrome c" evidence="8">
    <location>
        <begin position="26"/>
        <end position="113"/>
    </location>
</feature>
<evidence type="ECO:0000256" key="6">
    <source>
        <dbReference type="PROSITE-ProRule" id="PRU00433"/>
    </source>
</evidence>
<feature type="chain" id="PRO_5041689057" evidence="7">
    <location>
        <begin position="29"/>
        <end position="113"/>
    </location>
</feature>
<dbReference type="PANTHER" id="PTHR33751:SF9">
    <property type="entry name" value="CYTOCHROME C4"/>
    <property type="match status" value="1"/>
</dbReference>
<gene>
    <name evidence="9" type="ORF">RGQ30_19510</name>
</gene>
<sequence>MKRIGLTVRAASAVGLLAALAFATPAQAVEGNAEAAASKKSMCIGCHGIPGYKASFPEVYNVPYIAGQNAKYIEAALTAYKKGDRKHPTMRGIAETLTEQDIADLAAYYAQAK</sequence>
<dbReference type="Proteomes" id="UP001329151">
    <property type="component" value="Chromosome"/>
</dbReference>
<evidence type="ECO:0000313" key="9">
    <source>
        <dbReference type="EMBL" id="BET26450.1"/>
    </source>
</evidence>
<dbReference type="EMBL" id="AP028947">
    <property type="protein sequence ID" value="BET26450.1"/>
    <property type="molecule type" value="Genomic_DNA"/>
</dbReference>
<dbReference type="InterPro" id="IPR036909">
    <property type="entry name" value="Cyt_c-like_dom_sf"/>
</dbReference>
<dbReference type="KEGG" id="lto:RGQ30_19510"/>
<keyword evidence="4" id="KW-0249">Electron transport</keyword>
<dbReference type="RefSeq" id="WP_130556078.1">
    <property type="nucleotide sequence ID" value="NZ_AP028947.1"/>
</dbReference>